<sequence>MAEEFSLNLNAINFGALFSLSLGNLILALATLILGYIIVRFIGEAIRKSGEKNLNIPALMMIQIARAIKFVLYVLVILLALAFLNFDVAGIIIAIGAFLGLILGFGMKDTVNNIASGLWISATKAYDIDDEVTVSGLTGLIVDMNLLATELKQIDNARAIIPNGNIWNSPIINYTKMPIRMLILNFGISYDSSVPDAVNAAVSAAKKHSLVHGDPEPAVKFLEMAESSVNLQLRVWVNTPDYYQVKSELMNMLYDGLNTAGVKIPYPHVELVKE</sequence>
<comment type="similarity">
    <text evidence="2">Belongs to the MscS (TC 1.A.23) family.</text>
</comment>
<dbReference type="AlphaFoldDB" id="A0AA97FES9"/>
<organism evidence="10 11">
    <name type="scientific">Methanochimaera problematica</name>
    <dbReference type="NCBI Taxonomy" id="2609417"/>
    <lineage>
        <taxon>Archaea</taxon>
        <taxon>Methanobacteriati</taxon>
        <taxon>Methanobacteriota</taxon>
        <taxon>Stenosarchaea group</taxon>
        <taxon>Methanomicrobia</taxon>
        <taxon>Methanomicrobiales</taxon>
        <taxon>Methanomicrobiaceae</taxon>
        <taxon>Methanochimaera</taxon>
    </lineage>
</organism>
<dbReference type="InterPro" id="IPR010920">
    <property type="entry name" value="LSM_dom_sf"/>
</dbReference>
<protein>
    <submittedName>
        <fullName evidence="10">Mechanosensitive ion channel family protein</fullName>
    </submittedName>
</protein>
<evidence type="ECO:0000259" key="8">
    <source>
        <dbReference type="Pfam" id="PF00924"/>
    </source>
</evidence>
<keyword evidence="4 7" id="KW-0812">Transmembrane</keyword>
<dbReference type="InterPro" id="IPR049278">
    <property type="entry name" value="MS_channel_C"/>
</dbReference>
<dbReference type="PANTHER" id="PTHR30221">
    <property type="entry name" value="SMALL-CONDUCTANCE MECHANOSENSITIVE CHANNEL"/>
    <property type="match status" value="1"/>
</dbReference>
<feature type="transmembrane region" description="Helical" evidence="7">
    <location>
        <begin position="59"/>
        <end position="82"/>
    </location>
</feature>
<dbReference type="Pfam" id="PF21082">
    <property type="entry name" value="MS_channel_3rd"/>
    <property type="match status" value="1"/>
</dbReference>
<dbReference type="SUPFAM" id="SSF82861">
    <property type="entry name" value="Mechanosensitive channel protein MscS (YggB), transmembrane region"/>
    <property type="match status" value="1"/>
</dbReference>
<dbReference type="InterPro" id="IPR006685">
    <property type="entry name" value="MscS_channel_2nd"/>
</dbReference>
<dbReference type="Gene3D" id="2.30.30.60">
    <property type="match status" value="1"/>
</dbReference>
<dbReference type="SUPFAM" id="SSF82689">
    <property type="entry name" value="Mechanosensitive channel protein MscS (YggB), C-terminal domain"/>
    <property type="match status" value="1"/>
</dbReference>
<dbReference type="PANTHER" id="PTHR30221:SF19">
    <property type="entry name" value="SMALL-CONDUCTANCE MECHANOSENSITIVE CHANNEL"/>
    <property type="match status" value="1"/>
</dbReference>
<dbReference type="Proteomes" id="UP001301797">
    <property type="component" value="Chromosome"/>
</dbReference>
<dbReference type="GO" id="GO:0008381">
    <property type="term" value="F:mechanosensitive monoatomic ion channel activity"/>
    <property type="evidence" value="ECO:0007669"/>
    <property type="project" value="InterPro"/>
</dbReference>
<dbReference type="Gene3D" id="1.10.287.1260">
    <property type="match status" value="1"/>
</dbReference>
<evidence type="ECO:0000256" key="5">
    <source>
        <dbReference type="ARBA" id="ARBA00022989"/>
    </source>
</evidence>
<feature type="transmembrane region" description="Helical" evidence="7">
    <location>
        <begin position="88"/>
        <end position="106"/>
    </location>
</feature>
<dbReference type="GO" id="GO:0005886">
    <property type="term" value="C:plasma membrane"/>
    <property type="evidence" value="ECO:0007669"/>
    <property type="project" value="UniProtKB-SubCell"/>
</dbReference>
<evidence type="ECO:0000256" key="6">
    <source>
        <dbReference type="ARBA" id="ARBA00023136"/>
    </source>
</evidence>
<dbReference type="Pfam" id="PF00924">
    <property type="entry name" value="MS_channel_2nd"/>
    <property type="match status" value="1"/>
</dbReference>
<accession>A0AA97FES9</accession>
<evidence type="ECO:0000256" key="3">
    <source>
        <dbReference type="ARBA" id="ARBA00022475"/>
    </source>
</evidence>
<dbReference type="InterPro" id="IPR023408">
    <property type="entry name" value="MscS_beta-dom_sf"/>
</dbReference>
<comment type="subcellular location">
    <subcellularLocation>
        <location evidence="1">Cell membrane</location>
        <topology evidence="1">Multi-pass membrane protein</topology>
    </subcellularLocation>
</comment>
<dbReference type="Gene3D" id="3.30.70.100">
    <property type="match status" value="1"/>
</dbReference>
<dbReference type="KEGG" id="mefw:F1737_08460"/>
<dbReference type="GeneID" id="85230189"/>
<dbReference type="EMBL" id="CP043875">
    <property type="protein sequence ID" value="WOF16718.1"/>
    <property type="molecule type" value="Genomic_DNA"/>
</dbReference>
<keyword evidence="5 7" id="KW-1133">Transmembrane helix</keyword>
<name>A0AA97FES9_9EURY</name>
<proteinExistence type="inferred from homology"/>
<feature type="domain" description="Mechanosensitive ion channel MscS" evidence="8">
    <location>
        <begin position="109"/>
        <end position="176"/>
    </location>
</feature>
<evidence type="ECO:0000313" key="10">
    <source>
        <dbReference type="EMBL" id="WOF16718.1"/>
    </source>
</evidence>
<evidence type="ECO:0000259" key="9">
    <source>
        <dbReference type="Pfam" id="PF21082"/>
    </source>
</evidence>
<evidence type="ECO:0000256" key="1">
    <source>
        <dbReference type="ARBA" id="ARBA00004651"/>
    </source>
</evidence>
<feature type="transmembrane region" description="Helical" evidence="7">
    <location>
        <begin position="12"/>
        <end position="39"/>
    </location>
</feature>
<evidence type="ECO:0000313" key="11">
    <source>
        <dbReference type="Proteomes" id="UP001301797"/>
    </source>
</evidence>
<evidence type="ECO:0000256" key="2">
    <source>
        <dbReference type="ARBA" id="ARBA00008017"/>
    </source>
</evidence>
<keyword evidence="6 7" id="KW-0472">Membrane</keyword>
<keyword evidence="11" id="KW-1185">Reference proteome</keyword>
<gene>
    <name evidence="10" type="ORF">F1737_08460</name>
</gene>
<keyword evidence="3" id="KW-1003">Cell membrane</keyword>
<feature type="domain" description="Mechanosensitive ion channel MscS C-terminal" evidence="9">
    <location>
        <begin position="184"/>
        <end position="263"/>
    </location>
</feature>
<dbReference type="InterPro" id="IPR045275">
    <property type="entry name" value="MscS_archaea/bacteria_type"/>
</dbReference>
<evidence type="ECO:0000256" key="7">
    <source>
        <dbReference type="SAM" id="Phobius"/>
    </source>
</evidence>
<dbReference type="InterPro" id="IPR011014">
    <property type="entry name" value="MscS_channel_TM-2"/>
</dbReference>
<reference evidence="10 11" key="1">
    <citation type="submission" date="2019-09" db="EMBL/GenBank/DDBJ databases">
        <title>The complete genome of Methanoplanus sp. FWC-SCC4.</title>
        <authorList>
            <person name="Chen S.-C."/>
            <person name="Zhou Y.-Z."/>
            <person name="Lai M.-C."/>
        </authorList>
    </citation>
    <scope>NUCLEOTIDE SEQUENCE [LARGE SCALE GENOMIC DNA]</scope>
    <source>
        <strain evidence="10 11">FWC-SCC4</strain>
    </source>
</reference>
<dbReference type="SUPFAM" id="SSF50182">
    <property type="entry name" value="Sm-like ribonucleoproteins"/>
    <property type="match status" value="1"/>
</dbReference>
<dbReference type="InterPro" id="IPR011066">
    <property type="entry name" value="MscS_channel_C_sf"/>
</dbReference>
<dbReference type="RefSeq" id="WP_317136144.1">
    <property type="nucleotide sequence ID" value="NZ_CP043875.1"/>
</dbReference>
<evidence type="ECO:0000256" key="4">
    <source>
        <dbReference type="ARBA" id="ARBA00022692"/>
    </source>
</evidence>